<feature type="chain" id="PRO_5040377573" evidence="3">
    <location>
        <begin position="20"/>
        <end position="289"/>
    </location>
</feature>
<dbReference type="GeneID" id="68314046"/>
<feature type="region of interest" description="Disordered" evidence="1">
    <location>
        <begin position="144"/>
        <end position="167"/>
    </location>
</feature>
<feature type="compositionally biased region" description="Basic residues" evidence="1">
    <location>
        <begin position="157"/>
        <end position="167"/>
    </location>
</feature>
<keyword evidence="3" id="KW-0732">Signal</keyword>
<sequence length="289" mass="32573">MHLNWVFLLATSLASLAACEETKFMNPPPYALVDDDLRRFDNNQRYKQGEVVPVILSNVVDIRDLSVWQLSTAGDKKGQETRLDVTKQSQLTHSPIRGRYHWTAVYDMGHYLQNGEDAVYLFQLNQHGTLGPTLRSAFFNVSMPDSGSSKSPVASKPSRKEKNRKGKNCKNCSNCQKCQKCQHSQKCQKCQKCQNCQNGQSCKNRKGKNPKEKTPKDKKASARSGLTGGQVAGITIGAIVAFALILCGFCWGFERMRVRKQLRKSHEFELRNMERDVRSLRETVAKLGA</sequence>
<keyword evidence="5" id="KW-1185">Reference proteome</keyword>
<dbReference type="KEGG" id="fmu:J7337_006190"/>
<gene>
    <name evidence="4" type="ORF">J7337_006190</name>
</gene>
<feature type="compositionally biased region" description="Basic and acidic residues" evidence="1">
    <location>
        <begin position="209"/>
        <end position="220"/>
    </location>
</feature>
<evidence type="ECO:0000256" key="2">
    <source>
        <dbReference type="SAM" id="Phobius"/>
    </source>
</evidence>
<evidence type="ECO:0000313" key="4">
    <source>
        <dbReference type="EMBL" id="KAG9503345.1"/>
    </source>
</evidence>
<protein>
    <submittedName>
        <fullName evidence="4">Uncharacterized protein</fullName>
    </submittedName>
</protein>
<keyword evidence="2" id="KW-0472">Membrane</keyword>
<keyword evidence="2" id="KW-0812">Transmembrane</keyword>
<feature type="transmembrane region" description="Helical" evidence="2">
    <location>
        <begin position="231"/>
        <end position="253"/>
    </location>
</feature>
<evidence type="ECO:0000256" key="1">
    <source>
        <dbReference type="SAM" id="MobiDB-lite"/>
    </source>
</evidence>
<organism evidence="4 5">
    <name type="scientific">Fusarium musae</name>
    <dbReference type="NCBI Taxonomy" id="1042133"/>
    <lineage>
        <taxon>Eukaryota</taxon>
        <taxon>Fungi</taxon>
        <taxon>Dikarya</taxon>
        <taxon>Ascomycota</taxon>
        <taxon>Pezizomycotina</taxon>
        <taxon>Sordariomycetes</taxon>
        <taxon>Hypocreomycetidae</taxon>
        <taxon>Hypocreales</taxon>
        <taxon>Nectriaceae</taxon>
        <taxon>Fusarium</taxon>
    </lineage>
</organism>
<reference evidence="4" key="1">
    <citation type="journal article" date="2021" name="Mol. Plant Microbe Interact.">
        <title>Telomere to telomere genome assembly of Fusarium musae F31, causal agent of crown rot disease of banana.</title>
        <authorList>
            <person name="Degradi L."/>
            <person name="Tava V."/>
            <person name="Kunova A."/>
            <person name="Cortesi P."/>
            <person name="Saracchi M."/>
            <person name="Pasquali M."/>
        </authorList>
    </citation>
    <scope>NUCLEOTIDE SEQUENCE</scope>
    <source>
        <strain evidence="4">F31</strain>
    </source>
</reference>
<proteinExistence type="predicted"/>
<dbReference type="EMBL" id="JAHBCI010000004">
    <property type="protein sequence ID" value="KAG9503345.1"/>
    <property type="molecule type" value="Genomic_DNA"/>
</dbReference>
<evidence type="ECO:0000256" key="3">
    <source>
        <dbReference type="SAM" id="SignalP"/>
    </source>
</evidence>
<comment type="caution">
    <text evidence="4">The sequence shown here is derived from an EMBL/GenBank/DDBJ whole genome shotgun (WGS) entry which is preliminary data.</text>
</comment>
<evidence type="ECO:0000313" key="5">
    <source>
        <dbReference type="Proteomes" id="UP000827133"/>
    </source>
</evidence>
<dbReference type="Proteomes" id="UP000827133">
    <property type="component" value="Unassembled WGS sequence"/>
</dbReference>
<dbReference type="RefSeq" id="XP_044682345.1">
    <property type="nucleotide sequence ID" value="XM_044823854.1"/>
</dbReference>
<accession>A0A9P8IS02</accession>
<name>A0A9P8IS02_9HYPO</name>
<feature type="signal peptide" evidence="3">
    <location>
        <begin position="1"/>
        <end position="19"/>
    </location>
</feature>
<dbReference type="AlphaFoldDB" id="A0A9P8IS02"/>
<feature type="region of interest" description="Disordered" evidence="1">
    <location>
        <begin position="202"/>
        <end position="224"/>
    </location>
</feature>
<keyword evidence="2" id="KW-1133">Transmembrane helix</keyword>